<name>A0AB38RLN2_RHOSG</name>
<keyword evidence="3" id="KW-1185">Reference proteome</keyword>
<dbReference type="Pfam" id="PF20341">
    <property type="entry name" value="DUF6636"/>
    <property type="match status" value="1"/>
</dbReference>
<dbReference type="Proteomes" id="UP000831484">
    <property type="component" value="Plasmid pdjl-6-1"/>
</dbReference>
<evidence type="ECO:0000313" key="2">
    <source>
        <dbReference type="EMBL" id="UPU46203.1"/>
    </source>
</evidence>
<proteinExistence type="predicted"/>
<dbReference type="RefSeq" id="WP_064075782.1">
    <property type="nucleotide sequence ID" value="NZ_CP096564.1"/>
</dbReference>
<geneLocation type="plasmid" evidence="2 3">
    <name>pdjl-6-1</name>
</geneLocation>
<evidence type="ECO:0000256" key="1">
    <source>
        <dbReference type="SAM" id="MobiDB-lite"/>
    </source>
</evidence>
<sequence>MQLPITVVEQLLPPNRIPNRHWLATAARTTTIVVATATATMAILAGCTTADSPTGAGTSAAPPGIDTSMMPTTGNDVAPSPPPATPTTTSMTNTGTIQATNTDSAEPREGLHAVDPAVLSADGNGITWVSPSGNIWCRISEGEYGSGCQARDAPVPNGATCVNPTFTVEQLSKGFYLHPDSVQPACFNQGVFTTEHPTALEYGQSVTTGGYTCISRRSGMACTTAGGDHGFELSTETASWF</sequence>
<evidence type="ECO:0008006" key="4">
    <source>
        <dbReference type="Google" id="ProtNLM"/>
    </source>
</evidence>
<reference evidence="3" key="1">
    <citation type="journal article" date="2022" name="Environ. Microbiol.">
        <title>Functional analysis, diversity, and distribution of carbendazim hydrolases MheI and CbmA, responsible for the initial step in carbendazim degradation.</title>
        <authorList>
            <person name="Zhang M."/>
            <person name="Bai X."/>
            <person name="Li Q."/>
            <person name="Zhang L."/>
            <person name="Zhu Q."/>
            <person name="Gao S."/>
            <person name="Ke Z."/>
            <person name="Jiang M."/>
            <person name="Hu J."/>
            <person name="Qiu J."/>
            <person name="Hong Q."/>
        </authorList>
    </citation>
    <scope>NUCLEOTIDE SEQUENCE [LARGE SCALE GENOMIC DNA]</scope>
    <source>
        <strain evidence="3">djl-6</strain>
    </source>
</reference>
<keyword evidence="2" id="KW-0614">Plasmid</keyword>
<gene>
    <name evidence="2" type="ORF">M0639_29585</name>
</gene>
<accession>A0AB38RLN2</accession>
<evidence type="ECO:0000313" key="3">
    <source>
        <dbReference type="Proteomes" id="UP000831484"/>
    </source>
</evidence>
<dbReference type="InterPro" id="IPR046576">
    <property type="entry name" value="DUF6636"/>
</dbReference>
<protein>
    <recommendedName>
        <fullName evidence="4">Ig-like domain-containing protein</fullName>
    </recommendedName>
</protein>
<dbReference type="EMBL" id="CP096564">
    <property type="protein sequence ID" value="UPU46203.1"/>
    <property type="molecule type" value="Genomic_DNA"/>
</dbReference>
<organism evidence="2 3">
    <name type="scientific">Rhodococcus qingshengii JCM 15477</name>
    <dbReference type="NCBI Taxonomy" id="1303681"/>
    <lineage>
        <taxon>Bacteria</taxon>
        <taxon>Bacillati</taxon>
        <taxon>Actinomycetota</taxon>
        <taxon>Actinomycetes</taxon>
        <taxon>Mycobacteriales</taxon>
        <taxon>Nocardiaceae</taxon>
        <taxon>Rhodococcus</taxon>
        <taxon>Rhodococcus erythropolis group</taxon>
    </lineage>
</organism>
<dbReference type="AlphaFoldDB" id="A0AB38RLN2"/>
<feature type="region of interest" description="Disordered" evidence="1">
    <location>
        <begin position="51"/>
        <end position="108"/>
    </location>
</feature>
<feature type="compositionally biased region" description="Low complexity" evidence="1">
    <location>
        <begin position="86"/>
        <end position="96"/>
    </location>
</feature>